<evidence type="ECO:0000313" key="2">
    <source>
        <dbReference type="EMBL" id="GAA1550698.1"/>
    </source>
</evidence>
<dbReference type="RefSeq" id="WP_344180881.1">
    <property type="nucleotide sequence ID" value="NZ_BAAANC010000003.1"/>
</dbReference>
<organism evidence="2 3">
    <name type="scientific">Kribbella lupini</name>
    <dbReference type="NCBI Taxonomy" id="291602"/>
    <lineage>
        <taxon>Bacteria</taxon>
        <taxon>Bacillati</taxon>
        <taxon>Actinomycetota</taxon>
        <taxon>Actinomycetes</taxon>
        <taxon>Propionibacteriales</taxon>
        <taxon>Kribbellaceae</taxon>
        <taxon>Kribbella</taxon>
    </lineage>
</organism>
<dbReference type="Proteomes" id="UP001500363">
    <property type="component" value="Unassembled WGS sequence"/>
</dbReference>
<name>A0ABN2C113_9ACTN</name>
<reference evidence="2 3" key="1">
    <citation type="journal article" date="2019" name="Int. J. Syst. Evol. Microbiol.">
        <title>The Global Catalogue of Microorganisms (GCM) 10K type strain sequencing project: providing services to taxonomists for standard genome sequencing and annotation.</title>
        <authorList>
            <consortium name="The Broad Institute Genomics Platform"/>
            <consortium name="The Broad Institute Genome Sequencing Center for Infectious Disease"/>
            <person name="Wu L."/>
            <person name="Ma J."/>
        </authorList>
    </citation>
    <scope>NUCLEOTIDE SEQUENCE [LARGE SCALE GENOMIC DNA]</scope>
    <source>
        <strain evidence="2 3">JCM 14303</strain>
    </source>
</reference>
<keyword evidence="3" id="KW-1185">Reference proteome</keyword>
<accession>A0ABN2C113</accession>
<feature type="region of interest" description="Disordered" evidence="1">
    <location>
        <begin position="19"/>
        <end position="50"/>
    </location>
</feature>
<proteinExistence type="predicted"/>
<dbReference type="EMBL" id="BAAANC010000003">
    <property type="protein sequence ID" value="GAA1550698.1"/>
    <property type="molecule type" value="Genomic_DNA"/>
</dbReference>
<gene>
    <name evidence="2" type="ORF">GCM10009741_63990</name>
</gene>
<comment type="caution">
    <text evidence="2">The sequence shown here is derived from an EMBL/GenBank/DDBJ whole genome shotgun (WGS) entry which is preliminary data.</text>
</comment>
<protein>
    <submittedName>
        <fullName evidence="2">Uncharacterized protein</fullName>
    </submittedName>
</protein>
<sequence length="50" mass="5336">MSEPVNDYRRLPDAVRLEDTVTSVPGTPAADPDAGRNIDQDLAVGVRDLG</sequence>
<evidence type="ECO:0000256" key="1">
    <source>
        <dbReference type="SAM" id="MobiDB-lite"/>
    </source>
</evidence>
<evidence type="ECO:0000313" key="3">
    <source>
        <dbReference type="Proteomes" id="UP001500363"/>
    </source>
</evidence>